<accession>H5SRL1</accession>
<gene>
    <name evidence="1" type="ORF">HGMM_OP2C276</name>
</gene>
<proteinExistence type="predicted"/>
<dbReference type="AlphaFoldDB" id="H5SRL1"/>
<sequence length="425" mass="46647">MNKKIFVLGGLLLLGTVGYGRIIGNWNGAVSVQPQTPTVIDQTLVSGSSTFILGLFLGDLAQSPSRALSRLFLTDPSFTQLGFALQMIWQAPSLFQGMNSSLLHLQGYNKQQIIMEYPVGTLLWRFDAVLSSGGLRYFWNQAAINYGGTAMSSELLLLSTNLGLLTGLSLAFKGNTFGGAAVGINLLLGAETDLTSPGFGTGVNSWEWSRIDLTIEGASFLEWVHFDSITRFTRANGFEYSRWDFYYEPDTGPLSLLLTLRVLPEEETKALTALLDLDGPALYLYTDFQSLRGLSFQYVELMDDWFLSSTVALEGKLYKRKGANDIDLRARDYLIDIARKDPITNYEQTDYDAVVSLEGVSDGALTIAGDLYFRKGEATPALLTSRVNLDIGLSKNLAFSSGIALDLVTGLAQLVLGIEVWFQAY</sequence>
<organism evidence="1">
    <name type="scientific">Acetithermum autotrophicum</name>
    <dbReference type="NCBI Taxonomy" id="1446466"/>
    <lineage>
        <taxon>Bacteria</taxon>
        <taxon>Candidatus Bipolaricaulota</taxon>
        <taxon>Candidatus Acetithermum</taxon>
    </lineage>
</organism>
<reference evidence="1" key="1">
    <citation type="journal article" date="2005" name="Environ. Microbiol.">
        <title>Genetic and functional properties of uncultivated thermophilic crenarchaeotes from a subsurface gold mine as revealed by analysis of genome fragments.</title>
        <authorList>
            <person name="Nunoura T."/>
            <person name="Hirayama H."/>
            <person name="Takami H."/>
            <person name="Oida H."/>
            <person name="Nishi S."/>
            <person name="Shimamura S."/>
            <person name="Suzuki Y."/>
            <person name="Inagaki F."/>
            <person name="Takai K."/>
            <person name="Nealson K.H."/>
            <person name="Horikoshi K."/>
        </authorList>
    </citation>
    <scope>NUCLEOTIDE SEQUENCE</scope>
</reference>
<dbReference type="EMBL" id="AP011801">
    <property type="protein sequence ID" value="BAL58728.1"/>
    <property type="molecule type" value="Genomic_DNA"/>
</dbReference>
<name>H5SRL1_ACEAU</name>
<reference evidence="1" key="2">
    <citation type="journal article" date="2012" name="PLoS ONE">
        <title>A Deeply Branching Thermophilic Bacterium with an Ancient Acetyl-CoA Pathway Dominates a Subsurface Ecosystem.</title>
        <authorList>
            <person name="Takami H."/>
            <person name="Noguchi H."/>
            <person name="Takaki Y."/>
            <person name="Uchiyama I."/>
            <person name="Toyoda A."/>
            <person name="Nishi S."/>
            <person name="Chee G.-J."/>
            <person name="Arai W."/>
            <person name="Nunoura T."/>
            <person name="Itoh T."/>
            <person name="Hattori M."/>
            <person name="Takai K."/>
        </authorList>
    </citation>
    <scope>NUCLEOTIDE SEQUENCE</scope>
</reference>
<evidence type="ECO:0000313" key="1">
    <source>
        <dbReference type="EMBL" id="BAL58728.1"/>
    </source>
</evidence>
<protein>
    <submittedName>
        <fullName evidence="1">Uncharacterized protein</fullName>
    </submittedName>
</protein>